<comment type="caution">
    <text evidence="1">The sequence shown here is derived from an EMBL/GenBank/DDBJ whole genome shotgun (WGS) entry which is preliminary data.</text>
</comment>
<protein>
    <submittedName>
        <fullName evidence="1">Uncharacterized protein</fullName>
    </submittedName>
</protein>
<dbReference type="Proteomes" id="UP000790377">
    <property type="component" value="Unassembled WGS sequence"/>
</dbReference>
<sequence>MSTLLDFHKTILEEIHDPATNELLILARGLGLRRILTTLLKIYDSPTNLVLLLNTDSTEASAIGEELGLLGCRRPGLRIVGYETGKKERAELYRHGGLISVTSRVLVVDILQGDLPTALVTGLLVLHAERVTPLSLEAFIVRLFREQNSRGFIKAFSDQPEHITSGMSPLKTIMKELQLRSVRIYPRFHDAIKENLAARKADVVELYQPLTPAMRDIHNALLACITATLDEIGRGVPGGLDLPLQDTLTLTATYSRSFDALVRRHLDSVWHKVGPRTRALVADLGILGRVLGYLLTYDALAFHTYLETLVATYSEGAGGVGAKAQKPAWMLTDAANTIFTTAKRRCYVVDRSRDKKPGAGAGQADDDDEAWAALDDDQGPPNPRTNTTITTTTSASKSTANPRPPWLPPQLTPVLEEQPKWELLVEVLEEIEAEIVRMEGAY</sequence>
<gene>
    <name evidence="1" type="ORF">BJ138DRAFT_1200305</name>
</gene>
<organism evidence="1 2">
    <name type="scientific">Hygrophoropsis aurantiaca</name>
    <dbReference type="NCBI Taxonomy" id="72124"/>
    <lineage>
        <taxon>Eukaryota</taxon>
        <taxon>Fungi</taxon>
        <taxon>Dikarya</taxon>
        <taxon>Basidiomycota</taxon>
        <taxon>Agaricomycotina</taxon>
        <taxon>Agaricomycetes</taxon>
        <taxon>Agaricomycetidae</taxon>
        <taxon>Boletales</taxon>
        <taxon>Coniophorineae</taxon>
        <taxon>Hygrophoropsidaceae</taxon>
        <taxon>Hygrophoropsis</taxon>
    </lineage>
</organism>
<evidence type="ECO:0000313" key="1">
    <source>
        <dbReference type="EMBL" id="KAH7902879.1"/>
    </source>
</evidence>
<evidence type="ECO:0000313" key="2">
    <source>
        <dbReference type="Proteomes" id="UP000790377"/>
    </source>
</evidence>
<reference evidence="1" key="1">
    <citation type="journal article" date="2021" name="New Phytol.">
        <title>Evolutionary innovations through gain and loss of genes in the ectomycorrhizal Boletales.</title>
        <authorList>
            <person name="Wu G."/>
            <person name="Miyauchi S."/>
            <person name="Morin E."/>
            <person name="Kuo A."/>
            <person name="Drula E."/>
            <person name="Varga T."/>
            <person name="Kohler A."/>
            <person name="Feng B."/>
            <person name="Cao Y."/>
            <person name="Lipzen A."/>
            <person name="Daum C."/>
            <person name="Hundley H."/>
            <person name="Pangilinan J."/>
            <person name="Johnson J."/>
            <person name="Barry K."/>
            <person name="LaButti K."/>
            <person name="Ng V."/>
            <person name="Ahrendt S."/>
            <person name="Min B."/>
            <person name="Choi I.G."/>
            <person name="Park H."/>
            <person name="Plett J.M."/>
            <person name="Magnuson J."/>
            <person name="Spatafora J.W."/>
            <person name="Nagy L.G."/>
            <person name="Henrissat B."/>
            <person name="Grigoriev I.V."/>
            <person name="Yang Z.L."/>
            <person name="Xu J."/>
            <person name="Martin F.M."/>
        </authorList>
    </citation>
    <scope>NUCLEOTIDE SEQUENCE</scope>
    <source>
        <strain evidence="1">ATCC 28755</strain>
    </source>
</reference>
<accession>A0ACB7ZPV0</accession>
<dbReference type="EMBL" id="MU269438">
    <property type="protein sequence ID" value="KAH7902879.1"/>
    <property type="molecule type" value="Genomic_DNA"/>
</dbReference>
<name>A0ACB7ZPV0_9AGAM</name>
<proteinExistence type="predicted"/>
<keyword evidence="2" id="KW-1185">Reference proteome</keyword>